<evidence type="ECO:0000259" key="7">
    <source>
        <dbReference type="Pfam" id="PF22544"/>
    </source>
</evidence>
<evidence type="ECO:0000256" key="2">
    <source>
        <dbReference type="ARBA" id="ARBA00004496"/>
    </source>
</evidence>
<dbReference type="PANTHER" id="PTHR23053:SF0">
    <property type="entry name" value="HYDROCEPHALUS-INDUCING PROTEIN HOMOLOG"/>
    <property type="match status" value="1"/>
</dbReference>
<evidence type="ECO:0000256" key="3">
    <source>
        <dbReference type="ARBA" id="ARBA00022490"/>
    </source>
</evidence>
<dbReference type="AlphaFoldDB" id="A0A8S9XCB5"/>
<accession>A0A8S9XCB5</accession>
<dbReference type="EMBL" id="WIXP02000008">
    <property type="protein sequence ID" value="KAF6206710.1"/>
    <property type="molecule type" value="Genomic_DNA"/>
</dbReference>
<name>A0A8S9XCB5_APOLU</name>
<comment type="caution">
    <text evidence="8">The sequence shown here is derived from an EMBL/GenBank/DDBJ whole genome shotgun (WGS) entry which is preliminary data.</text>
</comment>
<keyword evidence="4" id="KW-0969">Cilium</keyword>
<keyword evidence="5" id="KW-0966">Cell projection</keyword>
<sequence>MDASDRPFLINDCVPNRTRFNIPILTRFISGRKDEDVEFQSSKWKKELAKTSEEIFDQISKSVTNRYLAPEFRIPDEICVRPPLLVFRNDGPKTQAKKLSFSITNRSKHTLDLTYEISRSEIFQVQMDQITLRRLSPRQSLVVSVRFTPNSEEDDFYVIKFTFKRGSFNIPVLSIGPRYLVSCDDSIMIDEAYINLKSSVLLPLTNLGPRQLDLIMFTEPPFSVEPSRMILAPYSCGKVEVAMKAHNVGKHTSKLRINHETGEDVFVNLVGIVVLGDITLNKNVVIFPGVYMNTKERETVILQSNVQHPVSFSWRRYKTEAEDRAQIDKLHEMLGTLYSYSPNVDIKPDIISQNVINKDTELAKSHDCFSFDNPFFVIEPLHGTIAPMSTFECSVFFQPEQLIPHKMKAYLHIECRMERAELDLEGYVLGPQIDISVTMVDLSLCQYLTNRGLDLVFTNNGPIAGTVNYISKIRSITCEPLTLNLMAFSNNTMILLINFNHKGPFLTELKFRIEESGKILTVCLKGNVVGLPISIDVEELNYGVVALGFSNSLTFSFINDGDNHFEYTFVIANDGTQTPLRISEFTQNIRRKFPPSPKEFTITPSRGVIKPKSRISVEVVFIPNKYYERPTELLVLVNGVPVEDLSLRISYYCHHPMITCNPFEIELRYLIVNETVELEFTMTNEGSAPAAFVLSLIGNALRATFSKTNGILESGHTIPIKATITPVSLGSGTVTVGVDLFGRSVIEEAIWINYTCSAPSLAINPYKLDWHITELTAKDDLIKQMTISNPFRTPIFCRIKIDKPQAHMWRVSPRKATVELEQVVTLKPVVIDFGKSVFTLFVVYEGHRDEMKLVVDSSICTSIRSVPSIFNGYDFGNVLKNTVYSRDIKFINQGMKPYTVMSKPREKDIYTNPFSIKPRSFLIRRKERLNVCLEFHIDKFGHHQSTYDIIVLDKRLKKCPIGACTMKANVVPKGSAVSWEPEVLELVTTSKEILTVQGSIRIFTTVTCLDEIECVIHHPYFSILDGDNRRTESIKFQISPSVSKTVRIIFDTTSCPERFARFDTKMYIRSDTVGIKNSVNIIGEVNFPHFTWSTQIVDFGCLCPFQDGHEEVKIVNKSSETLSFDCHYISIFERRPDHFPLNEEEMVDEEEEREEEEAVEKKSKCVHQLRHRGRKREQRTKKKWDRQNL</sequence>
<dbReference type="GO" id="GO:0003341">
    <property type="term" value="P:cilium movement"/>
    <property type="evidence" value="ECO:0007669"/>
    <property type="project" value="TreeGrafter"/>
</dbReference>
<dbReference type="InterPro" id="IPR053879">
    <property type="entry name" value="HYDIN_VesB_CFA65-like_Ig"/>
</dbReference>
<keyword evidence="3" id="KW-0963">Cytoplasm</keyword>
<dbReference type="Proteomes" id="UP000466442">
    <property type="component" value="Unassembled WGS sequence"/>
</dbReference>
<dbReference type="InterPro" id="IPR013783">
    <property type="entry name" value="Ig-like_fold"/>
</dbReference>
<feature type="compositionally biased region" description="Acidic residues" evidence="6">
    <location>
        <begin position="1145"/>
        <end position="1158"/>
    </location>
</feature>
<proteinExistence type="predicted"/>
<organism evidence="8 9">
    <name type="scientific">Apolygus lucorum</name>
    <name type="common">Small green plant bug</name>
    <name type="synonym">Lygocoris lucorum</name>
    <dbReference type="NCBI Taxonomy" id="248454"/>
    <lineage>
        <taxon>Eukaryota</taxon>
        <taxon>Metazoa</taxon>
        <taxon>Ecdysozoa</taxon>
        <taxon>Arthropoda</taxon>
        <taxon>Hexapoda</taxon>
        <taxon>Insecta</taxon>
        <taxon>Pterygota</taxon>
        <taxon>Neoptera</taxon>
        <taxon>Paraneoptera</taxon>
        <taxon>Hemiptera</taxon>
        <taxon>Heteroptera</taxon>
        <taxon>Panheteroptera</taxon>
        <taxon>Cimicomorpha</taxon>
        <taxon>Miridae</taxon>
        <taxon>Mirini</taxon>
        <taxon>Apolygus</taxon>
    </lineage>
</organism>
<evidence type="ECO:0000313" key="9">
    <source>
        <dbReference type="Proteomes" id="UP000466442"/>
    </source>
</evidence>
<dbReference type="OrthoDB" id="6783418at2759"/>
<feature type="domain" description="HYDIN/VesB/CFA65-like Ig-like" evidence="7">
    <location>
        <begin position="197"/>
        <end position="270"/>
    </location>
</feature>
<dbReference type="GO" id="GO:0005930">
    <property type="term" value="C:axoneme"/>
    <property type="evidence" value="ECO:0007669"/>
    <property type="project" value="TreeGrafter"/>
</dbReference>
<reference evidence="8" key="1">
    <citation type="journal article" date="2021" name="Mol. Ecol. Resour.">
        <title>Apolygus lucorum genome provides insights into omnivorousness and mesophyll feeding.</title>
        <authorList>
            <person name="Liu Y."/>
            <person name="Liu H."/>
            <person name="Wang H."/>
            <person name="Huang T."/>
            <person name="Liu B."/>
            <person name="Yang B."/>
            <person name="Yin L."/>
            <person name="Li B."/>
            <person name="Zhang Y."/>
            <person name="Zhang S."/>
            <person name="Jiang F."/>
            <person name="Zhang X."/>
            <person name="Ren Y."/>
            <person name="Wang B."/>
            <person name="Wang S."/>
            <person name="Lu Y."/>
            <person name="Wu K."/>
            <person name="Fan W."/>
            <person name="Wang G."/>
        </authorList>
    </citation>
    <scope>NUCLEOTIDE SEQUENCE</scope>
    <source>
        <strain evidence="8">12Hb</strain>
    </source>
</reference>
<keyword evidence="9" id="KW-1185">Reference proteome</keyword>
<dbReference type="Pfam" id="PF22544">
    <property type="entry name" value="HYDIN_VesB_CFA65-like_Ig"/>
    <property type="match status" value="1"/>
</dbReference>
<dbReference type="Gene3D" id="2.60.40.10">
    <property type="entry name" value="Immunoglobulins"/>
    <property type="match status" value="5"/>
</dbReference>
<comment type="subcellular location">
    <subcellularLocation>
        <location evidence="1">Cell projection</location>
        <location evidence="1">Cilium</location>
    </subcellularLocation>
    <subcellularLocation>
        <location evidence="2">Cytoplasm</location>
    </subcellularLocation>
</comment>
<protein>
    <recommendedName>
        <fullName evidence="7">HYDIN/VesB/CFA65-like Ig-like domain-containing protein</fullName>
    </recommendedName>
</protein>
<evidence type="ECO:0000256" key="4">
    <source>
        <dbReference type="ARBA" id="ARBA00023069"/>
    </source>
</evidence>
<evidence type="ECO:0000256" key="6">
    <source>
        <dbReference type="SAM" id="MobiDB-lite"/>
    </source>
</evidence>
<evidence type="ECO:0000256" key="5">
    <source>
        <dbReference type="ARBA" id="ARBA00023273"/>
    </source>
</evidence>
<feature type="compositionally biased region" description="Basic residues" evidence="6">
    <location>
        <begin position="1164"/>
        <end position="1189"/>
    </location>
</feature>
<gene>
    <name evidence="8" type="ORF">GE061_017946</name>
</gene>
<dbReference type="InterPro" id="IPR033305">
    <property type="entry name" value="Hydin-like"/>
</dbReference>
<dbReference type="GO" id="GO:1904158">
    <property type="term" value="P:axonemal central apparatus assembly"/>
    <property type="evidence" value="ECO:0007669"/>
    <property type="project" value="TreeGrafter"/>
</dbReference>
<feature type="region of interest" description="Disordered" evidence="6">
    <location>
        <begin position="1145"/>
        <end position="1189"/>
    </location>
</feature>
<dbReference type="PANTHER" id="PTHR23053">
    <property type="entry name" value="DLEC1 DELETED IN LUNG AND ESOPHAGEAL CANCER 1"/>
    <property type="match status" value="1"/>
</dbReference>
<evidence type="ECO:0000313" key="8">
    <source>
        <dbReference type="EMBL" id="KAF6206710.1"/>
    </source>
</evidence>
<evidence type="ECO:0000256" key="1">
    <source>
        <dbReference type="ARBA" id="ARBA00004138"/>
    </source>
</evidence>